<keyword evidence="2" id="KW-0472">Membrane</keyword>
<dbReference type="SUPFAM" id="SSF53062">
    <property type="entry name" value="PTS system fructose IIA component-like"/>
    <property type="match status" value="1"/>
</dbReference>
<dbReference type="Proteomes" id="UP001299608">
    <property type="component" value="Unassembled WGS sequence"/>
</dbReference>
<dbReference type="GO" id="GO:0016740">
    <property type="term" value="F:transferase activity"/>
    <property type="evidence" value="ECO:0007669"/>
    <property type="project" value="UniProtKB-KW"/>
</dbReference>
<accession>A0AAW5BSA6</accession>
<dbReference type="EMBL" id="JAKNGE010000017">
    <property type="protein sequence ID" value="MCG4746707.1"/>
    <property type="molecule type" value="Genomic_DNA"/>
</dbReference>
<dbReference type="GO" id="GO:0016020">
    <property type="term" value="C:membrane"/>
    <property type="evidence" value="ECO:0007669"/>
    <property type="project" value="InterPro"/>
</dbReference>
<dbReference type="Gene3D" id="3.40.50.510">
    <property type="entry name" value="Phosphotransferase system, mannose-type IIA component"/>
    <property type="match status" value="1"/>
</dbReference>
<evidence type="ECO:0000256" key="1">
    <source>
        <dbReference type="ARBA" id="ARBA00022679"/>
    </source>
</evidence>
<evidence type="ECO:0000313" key="7">
    <source>
        <dbReference type="Proteomes" id="UP001299608"/>
    </source>
</evidence>
<feature type="domain" description="PTS EIIA type-4" evidence="3">
    <location>
        <begin position="1"/>
        <end position="127"/>
    </location>
</feature>
<dbReference type="PANTHER" id="PTHR33799">
    <property type="entry name" value="PTS PERMEASE-RELATED-RELATED"/>
    <property type="match status" value="1"/>
</dbReference>
<protein>
    <recommendedName>
        <fullName evidence="3">PTS EIIA type-4 domain-containing protein</fullName>
    </recommendedName>
</protein>
<evidence type="ECO:0000256" key="2">
    <source>
        <dbReference type="SAM" id="Phobius"/>
    </source>
</evidence>
<dbReference type="GO" id="GO:0009401">
    <property type="term" value="P:phosphoenolpyruvate-dependent sugar phosphotransferase system"/>
    <property type="evidence" value="ECO:0007669"/>
    <property type="project" value="InterPro"/>
</dbReference>
<evidence type="ECO:0000313" key="6">
    <source>
        <dbReference type="Proteomes" id="UP000669239"/>
    </source>
</evidence>
<evidence type="ECO:0000313" key="4">
    <source>
        <dbReference type="EMBL" id="MCG4746707.1"/>
    </source>
</evidence>
<reference evidence="5" key="2">
    <citation type="submission" date="2020-02" db="EMBL/GenBank/DDBJ databases">
        <authorList>
            <person name="Littmann E."/>
            <person name="Sorbara M."/>
        </authorList>
    </citation>
    <scope>NUCLEOTIDE SEQUENCE</scope>
    <source>
        <strain evidence="5">MSK.1.17</strain>
    </source>
</reference>
<dbReference type="Proteomes" id="UP000669239">
    <property type="component" value="Unassembled WGS sequence"/>
</dbReference>
<evidence type="ECO:0000259" key="3">
    <source>
        <dbReference type="PROSITE" id="PS51096"/>
    </source>
</evidence>
<dbReference type="RefSeq" id="WP_165641877.1">
    <property type="nucleotide sequence ID" value="NZ_JAAITT010000013.1"/>
</dbReference>
<keyword evidence="1" id="KW-0808">Transferase</keyword>
<keyword evidence="6" id="KW-1185">Reference proteome</keyword>
<proteinExistence type="predicted"/>
<dbReference type="InterPro" id="IPR051471">
    <property type="entry name" value="Bacterial_PTS_sugar_comp"/>
</dbReference>
<dbReference type="EMBL" id="JAAITT010000013">
    <property type="protein sequence ID" value="NSJ49270.1"/>
    <property type="molecule type" value="Genomic_DNA"/>
</dbReference>
<comment type="caution">
    <text evidence="4">The sequence shown here is derived from an EMBL/GenBank/DDBJ whole genome shotgun (WGS) entry which is preliminary data.</text>
</comment>
<dbReference type="AlphaFoldDB" id="A0AAW5BSA6"/>
<evidence type="ECO:0000313" key="5">
    <source>
        <dbReference type="EMBL" id="NSJ49270.1"/>
    </source>
</evidence>
<dbReference type="PROSITE" id="PS51096">
    <property type="entry name" value="PTS_EIIA_TYPE_4"/>
    <property type="match status" value="1"/>
</dbReference>
<feature type="transmembrane region" description="Helical" evidence="2">
    <location>
        <begin position="86"/>
        <end position="106"/>
    </location>
</feature>
<reference evidence="5 6" key="1">
    <citation type="journal article" date="2020" name="Cell Host Microbe">
        <title>Functional and Genomic Variation between Human-Derived Isolates of Lachnospiraceae Reveals Inter- and Intra-Species Diversity.</title>
        <authorList>
            <person name="Sorbara M.T."/>
            <person name="Littmann E.R."/>
            <person name="Fontana E."/>
            <person name="Moody T.U."/>
            <person name="Kohout C.E."/>
            <person name="Gjonbalaj M."/>
            <person name="Eaton V."/>
            <person name="Seok R."/>
            <person name="Leiner I.M."/>
            <person name="Pamer E.G."/>
        </authorList>
    </citation>
    <scope>NUCLEOTIDE SEQUENCE [LARGE SCALE GENOMIC DNA]</scope>
    <source>
        <strain evidence="5 6">MSK.1.17</strain>
    </source>
</reference>
<keyword evidence="2" id="KW-1133">Transmembrane helix</keyword>
<keyword evidence="2" id="KW-0812">Transmembrane</keyword>
<gene>
    <name evidence="5" type="ORF">G5B36_11215</name>
    <name evidence="4" type="ORF">L0N08_14890</name>
</gene>
<dbReference type="InterPro" id="IPR004701">
    <property type="entry name" value="PTS_EIIA_man-typ"/>
</dbReference>
<dbReference type="Pfam" id="PF03610">
    <property type="entry name" value="EIIA-man"/>
    <property type="match status" value="1"/>
</dbReference>
<organism evidence="4 7">
    <name type="scientific">Enterocloster aldenensis</name>
    <dbReference type="NCBI Taxonomy" id="358742"/>
    <lineage>
        <taxon>Bacteria</taxon>
        <taxon>Bacillati</taxon>
        <taxon>Bacillota</taxon>
        <taxon>Clostridia</taxon>
        <taxon>Lachnospirales</taxon>
        <taxon>Lachnospiraceae</taxon>
        <taxon>Enterocloster</taxon>
    </lineage>
</organism>
<sequence>MKNMVLVTHADFARGILTSLDLVLGQVGHVDYVSITAKETIPEIASMIEEKVTGFGGTDPTVVLTDIAGGSTTQAAMQLLGNRRKVYLVTGLNLGLLLEIALLPLGEGEDADKGMLRMAIENSRASMYLVNDLVESQTDTDAPGDLGEL</sequence>
<reference evidence="4" key="3">
    <citation type="submission" date="2022-01" db="EMBL/GenBank/DDBJ databases">
        <title>Collection of gut derived symbiotic bacterial strains cultured from healthy donors.</title>
        <authorList>
            <person name="Lin H."/>
            <person name="Kohout C."/>
            <person name="Waligurski E."/>
            <person name="Pamer E.G."/>
        </authorList>
    </citation>
    <scope>NUCLEOTIDE SEQUENCE</scope>
    <source>
        <strain evidence="4">DFI.6.55</strain>
    </source>
</reference>
<dbReference type="PANTHER" id="PTHR33799:SF1">
    <property type="entry name" value="PTS SYSTEM MANNOSE-SPECIFIC EIIAB COMPONENT-RELATED"/>
    <property type="match status" value="1"/>
</dbReference>
<name>A0AAW5BSA6_9FIRM</name>
<dbReference type="InterPro" id="IPR036662">
    <property type="entry name" value="PTS_EIIA_man-typ_sf"/>
</dbReference>